<dbReference type="AlphaFoldDB" id="X1D2E2"/>
<feature type="non-terminal residue" evidence="1">
    <location>
        <position position="1"/>
    </location>
</feature>
<dbReference type="EMBL" id="BART01038182">
    <property type="protein sequence ID" value="GAH14936.1"/>
    <property type="molecule type" value="Genomic_DNA"/>
</dbReference>
<name>X1D2E2_9ZZZZ</name>
<evidence type="ECO:0000313" key="1">
    <source>
        <dbReference type="EMBL" id="GAH14936.1"/>
    </source>
</evidence>
<reference evidence="1" key="1">
    <citation type="journal article" date="2014" name="Front. Microbiol.">
        <title>High frequency of phylogenetically diverse reductive dehalogenase-homologous genes in deep subseafloor sedimentary metagenomes.</title>
        <authorList>
            <person name="Kawai M."/>
            <person name="Futagami T."/>
            <person name="Toyoda A."/>
            <person name="Takaki Y."/>
            <person name="Nishi S."/>
            <person name="Hori S."/>
            <person name="Arai W."/>
            <person name="Tsubouchi T."/>
            <person name="Morono Y."/>
            <person name="Uchiyama I."/>
            <person name="Ito T."/>
            <person name="Fujiyama A."/>
            <person name="Inagaki F."/>
            <person name="Takami H."/>
        </authorList>
    </citation>
    <scope>NUCLEOTIDE SEQUENCE</scope>
    <source>
        <strain evidence="1">Expedition CK06-06</strain>
    </source>
</reference>
<accession>X1D2E2</accession>
<organism evidence="1">
    <name type="scientific">marine sediment metagenome</name>
    <dbReference type="NCBI Taxonomy" id="412755"/>
    <lineage>
        <taxon>unclassified sequences</taxon>
        <taxon>metagenomes</taxon>
        <taxon>ecological metagenomes</taxon>
    </lineage>
</organism>
<comment type="caution">
    <text evidence="1">The sequence shown here is derived from an EMBL/GenBank/DDBJ whole genome shotgun (WGS) entry which is preliminary data.</text>
</comment>
<protein>
    <submittedName>
        <fullName evidence="1">Uncharacterized protein</fullName>
    </submittedName>
</protein>
<proteinExistence type="predicted"/>
<gene>
    <name evidence="1" type="ORF">S01H4_63472</name>
</gene>
<sequence length="39" mass="4140">SVFGGFGTGKKAVDFVGNPGWFKGYLKSLRIIHNAIEAG</sequence>